<sequence length="134" mass="15865">MLGRKVRTTITRFILFYRAAFKNVHKEILKNDQKDWDNNSHRRDWEKESESHIKKHMDMSFEQRPFSIPGHAMIITEVRIILAAETIRPLLRGILTLALGIVTDYYPTQKIRVRARMERTGSDKKASYNIENNH</sequence>
<protein>
    <submittedName>
        <fullName evidence="1">Uncharacterized protein</fullName>
    </submittedName>
</protein>
<organism evidence="1 2">
    <name type="scientific">Dryococelus australis</name>
    <dbReference type="NCBI Taxonomy" id="614101"/>
    <lineage>
        <taxon>Eukaryota</taxon>
        <taxon>Metazoa</taxon>
        <taxon>Ecdysozoa</taxon>
        <taxon>Arthropoda</taxon>
        <taxon>Hexapoda</taxon>
        <taxon>Insecta</taxon>
        <taxon>Pterygota</taxon>
        <taxon>Neoptera</taxon>
        <taxon>Polyneoptera</taxon>
        <taxon>Phasmatodea</taxon>
        <taxon>Verophasmatodea</taxon>
        <taxon>Anareolatae</taxon>
        <taxon>Phasmatidae</taxon>
        <taxon>Eurycanthinae</taxon>
        <taxon>Dryococelus</taxon>
    </lineage>
</organism>
<evidence type="ECO:0000313" key="2">
    <source>
        <dbReference type="Proteomes" id="UP001159363"/>
    </source>
</evidence>
<keyword evidence="2" id="KW-1185">Reference proteome</keyword>
<gene>
    <name evidence="1" type="ORF">PR048_013886</name>
</gene>
<dbReference type="Proteomes" id="UP001159363">
    <property type="component" value="Chromosome X"/>
</dbReference>
<comment type="caution">
    <text evidence="1">The sequence shown here is derived from an EMBL/GenBank/DDBJ whole genome shotgun (WGS) entry which is preliminary data.</text>
</comment>
<proteinExistence type="predicted"/>
<reference evidence="1 2" key="1">
    <citation type="submission" date="2023-02" db="EMBL/GenBank/DDBJ databases">
        <title>LHISI_Scaffold_Assembly.</title>
        <authorList>
            <person name="Stuart O.P."/>
            <person name="Cleave R."/>
            <person name="Magrath M.J.L."/>
            <person name="Mikheyev A.S."/>
        </authorList>
    </citation>
    <scope>NUCLEOTIDE SEQUENCE [LARGE SCALE GENOMIC DNA]</scope>
    <source>
        <strain evidence="1">Daus_M_001</strain>
        <tissue evidence="1">Leg muscle</tissue>
    </source>
</reference>
<evidence type="ECO:0000313" key="1">
    <source>
        <dbReference type="EMBL" id="KAJ8887668.1"/>
    </source>
</evidence>
<name>A0ABQ9HTF7_9NEOP</name>
<dbReference type="EMBL" id="JARBHB010000004">
    <property type="protein sequence ID" value="KAJ8887668.1"/>
    <property type="molecule type" value="Genomic_DNA"/>
</dbReference>
<accession>A0ABQ9HTF7</accession>